<accession>A0A381NTN5</accession>
<proteinExistence type="predicted"/>
<organism evidence="1">
    <name type="scientific">marine metagenome</name>
    <dbReference type="NCBI Taxonomy" id="408172"/>
    <lineage>
        <taxon>unclassified sequences</taxon>
        <taxon>metagenomes</taxon>
        <taxon>ecological metagenomes</taxon>
    </lineage>
</organism>
<protein>
    <submittedName>
        <fullName evidence="1">Uncharacterized protein</fullName>
    </submittedName>
</protein>
<dbReference type="AlphaFoldDB" id="A0A381NTN5"/>
<gene>
    <name evidence="1" type="ORF">METZ01_LOCUS9697</name>
</gene>
<feature type="non-terminal residue" evidence="1">
    <location>
        <position position="1"/>
    </location>
</feature>
<sequence length="88" mass="10191">VPRCTQFFHHPLDQHGVRFGNTFTRRRFAYCHLFSKCQSIWCHLKDRGAGPALGHCTERILQQFGHLAWMVCPLGPTHHTTRHSQLVA</sequence>
<name>A0A381NTN5_9ZZZZ</name>
<dbReference type="EMBL" id="UINC01000526">
    <property type="protein sequence ID" value="SUZ56843.1"/>
    <property type="molecule type" value="Genomic_DNA"/>
</dbReference>
<evidence type="ECO:0000313" key="1">
    <source>
        <dbReference type="EMBL" id="SUZ56843.1"/>
    </source>
</evidence>
<reference evidence="1" key="1">
    <citation type="submission" date="2018-05" db="EMBL/GenBank/DDBJ databases">
        <authorList>
            <person name="Lanie J.A."/>
            <person name="Ng W.-L."/>
            <person name="Kazmierczak K.M."/>
            <person name="Andrzejewski T.M."/>
            <person name="Davidsen T.M."/>
            <person name="Wayne K.J."/>
            <person name="Tettelin H."/>
            <person name="Glass J.I."/>
            <person name="Rusch D."/>
            <person name="Podicherti R."/>
            <person name="Tsui H.-C.T."/>
            <person name="Winkler M.E."/>
        </authorList>
    </citation>
    <scope>NUCLEOTIDE SEQUENCE</scope>
</reference>